<gene>
    <name evidence="1" type="ORF">RM705_06565</name>
</gene>
<dbReference type="EMBL" id="JAVRFA010000005">
    <property type="protein sequence ID" value="MDT0394366.1"/>
    <property type="molecule type" value="Genomic_DNA"/>
</dbReference>
<protein>
    <submittedName>
        <fullName evidence="1">Uncharacterized protein</fullName>
    </submittedName>
</protein>
<dbReference type="Proteomes" id="UP001183881">
    <property type="component" value="Unassembled WGS sequence"/>
</dbReference>
<comment type="caution">
    <text evidence="1">The sequence shown here is derived from an EMBL/GenBank/DDBJ whole genome shotgun (WGS) entry which is preliminary data.</text>
</comment>
<evidence type="ECO:0000313" key="2">
    <source>
        <dbReference type="Proteomes" id="UP001183881"/>
    </source>
</evidence>
<organism evidence="1 2">
    <name type="scientific">Streptomyces edwardsiae</name>
    <dbReference type="NCBI Taxonomy" id="3075527"/>
    <lineage>
        <taxon>Bacteria</taxon>
        <taxon>Bacillati</taxon>
        <taxon>Actinomycetota</taxon>
        <taxon>Actinomycetes</taxon>
        <taxon>Kitasatosporales</taxon>
        <taxon>Streptomycetaceae</taxon>
        <taxon>Streptomyces</taxon>
    </lineage>
</organism>
<evidence type="ECO:0000313" key="1">
    <source>
        <dbReference type="EMBL" id="MDT0394366.1"/>
    </source>
</evidence>
<name>A0ABU2PRD9_9ACTN</name>
<proteinExistence type="predicted"/>
<keyword evidence="2" id="KW-1185">Reference proteome</keyword>
<dbReference type="RefSeq" id="WP_311642063.1">
    <property type="nucleotide sequence ID" value="NZ_JAVRFA010000005.1"/>
</dbReference>
<sequence>MVWRRGVGIRVAVVTVGGGPTLWLRDEATPAAPAVRERTDSGPAVPVPRCPVPGIPPDVEDGLVATACLEGP</sequence>
<reference evidence="2" key="1">
    <citation type="submission" date="2023-07" db="EMBL/GenBank/DDBJ databases">
        <title>30 novel species of actinomycetes from the DSMZ collection.</title>
        <authorList>
            <person name="Nouioui I."/>
        </authorList>
    </citation>
    <scope>NUCLEOTIDE SEQUENCE [LARGE SCALE GENOMIC DNA]</scope>
    <source>
        <strain evidence="2">DSM 41636</strain>
    </source>
</reference>
<accession>A0ABU2PRD9</accession>